<dbReference type="InterPro" id="IPR012338">
    <property type="entry name" value="Beta-lactam/transpept-like"/>
</dbReference>
<dbReference type="PANTHER" id="PTHR46825">
    <property type="entry name" value="D-ALANYL-D-ALANINE-CARBOXYPEPTIDASE/ENDOPEPTIDASE AMPH"/>
    <property type="match status" value="1"/>
</dbReference>
<feature type="domain" description="Beta-lactamase-related" evidence="1">
    <location>
        <begin position="6"/>
        <end position="239"/>
    </location>
</feature>
<dbReference type="InterPro" id="IPR001466">
    <property type="entry name" value="Beta-lactam-related"/>
</dbReference>
<dbReference type="AlphaFoldDB" id="A0AA37SR01"/>
<dbReference type="Proteomes" id="UP001156666">
    <property type="component" value="Unassembled WGS sequence"/>
</dbReference>
<evidence type="ECO:0000259" key="1">
    <source>
        <dbReference type="Pfam" id="PF00144"/>
    </source>
</evidence>
<dbReference type="Gene3D" id="3.40.710.10">
    <property type="entry name" value="DD-peptidase/beta-lactamase superfamily"/>
    <property type="match status" value="1"/>
</dbReference>
<proteinExistence type="predicted"/>
<keyword evidence="2" id="KW-0645">Protease</keyword>
<reference evidence="2" key="1">
    <citation type="journal article" date="2014" name="Int. J. Syst. Evol. Microbiol.">
        <title>Complete genome sequence of Corynebacterium casei LMG S-19264T (=DSM 44701T), isolated from a smear-ripened cheese.</title>
        <authorList>
            <consortium name="US DOE Joint Genome Institute (JGI-PGF)"/>
            <person name="Walter F."/>
            <person name="Albersmeier A."/>
            <person name="Kalinowski J."/>
            <person name="Ruckert C."/>
        </authorList>
    </citation>
    <scope>NUCLEOTIDE SEQUENCE</scope>
    <source>
        <strain evidence="2">NBRC 108769</strain>
    </source>
</reference>
<evidence type="ECO:0000313" key="3">
    <source>
        <dbReference type="Proteomes" id="UP001156666"/>
    </source>
</evidence>
<dbReference type="GO" id="GO:0004180">
    <property type="term" value="F:carboxypeptidase activity"/>
    <property type="evidence" value="ECO:0007669"/>
    <property type="project" value="UniProtKB-KW"/>
</dbReference>
<protein>
    <submittedName>
        <fullName evidence="2">Serine-type D-Ala-D-Ala carboxypeptidase</fullName>
    </submittedName>
</protein>
<gene>
    <name evidence="2" type="ORF">GCM10007940_36740</name>
</gene>
<keyword evidence="3" id="KW-1185">Reference proteome</keyword>
<evidence type="ECO:0000313" key="2">
    <source>
        <dbReference type="EMBL" id="GLR19058.1"/>
    </source>
</evidence>
<keyword evidence="2" id="KW-0378">Hydrolase</keyword>
<dbReference type="InterPro" id="IPR050491">
    <property type="entry name" value="AmpC-like"/>
</dbReference>
<comment type="caution">
    <text evidence="2">The sequence shown here is derived from an EMBL/GenBank/DDBJ whole genome shotgun (WGS) entry which is preliminary data.</text>
</comment>
<name>A0AA37SR01_9BACT</name>
<reference evidence="2" key="2">
    <citation type="submission" date="2023-01" db="EMBL/GenBank/DDBJ databases">
        <title>Draft genome sequence of Portibacter lacus strain NBRC 108769.</title>
        <authorList>
            <person name="Sun Q."/>
            <person name="Mori K."/>
        </authorList>
    </citation>
    <scope>NUCLEOTIDE SEQUENCE</scope>
    <source>
        <strain evidence="2">NBRC 108769</strain>
    </source>
</reference>
<accession>A0AA37SR01</accession>
<dbReference type="Pfam" id="PF00144">
    <property type="entry name" value="Beta-lactamase"/>
    <property type="match status" value="1"/>
</dbReference>
<dbReference type="PANTHER" id="PTHR46825:SF9">
    <property type="entry name" value="BETA-LACTAMASE-RELATED DOMAIN-CONTAINING PROTEIN"/>
    <property type="match status" value="1"/>
</dbReference>
<sequence>MDKAVQGDFDGMIVYVNQAGKSSFYSAGFNNREEQTLANPHLLFRIASISKLYIAASTAKLVAEYSLSLDQTLGSLIPEVKGEIENADQITLEMLLRHRSGIPDYIFEPGFESDTEESYLSSAALIYDKPADFGPNKRYAYSNTNYLLIAEILDRTLGYSHHEYITNEILIPLGLTNTFHLYSEVDSNDVMSGYYKGYDPDLKSVNHTRPGGSMIATAEDVGIFLRALIDGTLFSAEEQAIYTSVYEYEHTGWLGGYTSIARYHSDIDAVVIQFVNTSSKEWFWLKLRGIYKRIVRILENEI</sequence>
<dbReference type="SUPFAM" id="SSF56601">
    <property type="entry name" value="beta-lactamase/transpeptidase-like"/>
    <property type="match status" value="1"/>
</dbReference>
<organism evidence="2 3">
    <name type="scientific">Portibacter lacus</name>
    <dbReference type="NCBI Taxonomy" id="1099794"/>
    <lineage>
        <taxon>Bacteria</taxon>
        <taxon>Pseudomonadati</taxon>
        <taxon>Bacteroidota</taxon>
        <taxon>Saprospiria</taxon>
        <taxon>Saprospirales</taxon>
        <taxon>Haliscomenobacteraceae</taxon>
        <taxon>Portibacter</taxon>
    </lineage>
</organism>
<dbReference type="EMBL" id="BSOH01000025">
    <property type="protein sequence ID" value="GLR19058.1"/>
    <property type="molecule type" value="Genomic_DNA"/>
</dbReference>
<keyword evidence="2" id="KW-0121">Carboxypeptidase</keyword>